<dbReference type="AlphaFoldDB" id="A0A8T2ULK2"/>
<dbReference type="InterPro" id="IPR054722">
    <property type="entry name" value="PolX-like_BBD"/>
</dbReference>
<accession>A0A8T2ULK2</accession>
<evidence type="ECO:0000259" key="1">
    <source>
        <dbReference type="Pfam" id="PF22936"/>
    </source>
</evidence>
<sequence>METPLCSLQTSSPAEWLLDTGATNHMTPSRHWLDNYTLLTKKIRVYLGGDHCLQAAGIGNMHVSLPSGASIIIKDIFHIPCLSRNLVSVSSATSTCTYIEFFHGYYVAHLTIASSPSVPLLLYFGTTGLVTSMFQRSNPCTVRTSVPDCLQI</sequence>
<evidence type="ECO:0000313" key="2">
    <source>
        <dbReference type="EMBL" id="KAH7434385.1"/>
    </source>
</evidence>
<proteinExistence type="predicted"/>
<evidence type="ECO:0000313" key="3">
    <source>
        <dbReference type="Proteomes" id="UP000825935"/>
    </source>
</evidence>
<dbReference type="Proteomes" id="UP000825935">
    <property type="component" value="Chromosome 6"/>
</dbReference>
<gene>
    <name evidence="2" type="ORF">KP509_06G015300</name>
</gene>
<dbReference type="OrthoDB" id="2596766at2759"/>
<dbReference type="EMBL" id="CM035411">
    <property type="protein sequence ID" value="KAH7434385.1"/>
    <property type="molecule type" value="Genomic_DNA"/>
</dbReference>
<protein>
    <recommendedName>
        <fullName evidence="1">Retrovirus-related Pol polyprotein from transposon TNT 1-94-like beta-barrel domain-containing protein</fullName>
    </recommendedName>
</protein>
<organism evidence="2 3">
    <name type="scientific">Ceratopteris richardii</name>
    <name type="common">Triangle waterfern</name>
    <dbReference type="NCBI Taxonomy" id="49495"/>
    <lineage>
        <taxon>Eukaryota</taxon>
        <taxon>Viridiplantae</taxon>
        <taxon>Streptophyta</taxon>
        <taxon>Embryophyta</taxon>
        <taxon>Tracheophyta</taxon>
        <taxon>Polypodiopsida</taxon>
        <taxon>Polypodiidae</taxon>
        <taxon>Polypodiales</taxon>
        <taxon>Pteridineae</taxon>
        <taxon>Pteridaceae</taxon>
        <taxon>Parkerioideae</taxon>
        <taxon>Ceratopteris</taxon>
    </lineage>
</organism>
<name>A0A8T2ULK2_CERRI</name>
<dbReference type="Pfam" id="PF22936">
    <property type="entry name" value="Pol_BBD"/>
    <property type="match status" value="1"/>
</dbReference>
<comment type="caution">
    <text evidence="2">The sequence shown here is derived from an EMBL/GenBank/DDBJ whole genome shotgun (WGS) entry which is preliminary data.</text>
</comment>
<reference evidence="2" key="1">
    <citation type="submission" date="2021-08" db="EMBL/GenBank/DDBJ databases">
        <title>WGS assembly of Ceratopteris richardii.</title>
        <authorList>
            <person name="Marchant D.B."/>
            <person name="Chen G."/>
            <person name="Jenkins J."/>
            <person name="Shu S."/>
            <person name="Leebens-Mack J."/>
            <person name="Grimwood J."/>
            <person name="Schmutz J."/>
            <person name="Soltis P."/>
            <person name="Soltis D."/>
            <person name="Chen Z.-H."/>
        </authorList>
    </citation>
    <scope>NUCLEOTIDE SEQUENCE</scope>
    <source>
        <strain evidence="2">Whitten #5841</strain>
        <tissue evidence="2">Leaf</tissue>
    </source>
</reference>
<feature type="domain" description="Retrovirus-related Pol polyprotein from transposon TNT 1-94-like beta-barrel" evidence="1">
    <location>
        <begin position="16"/>
        <end position="94"/>
    </location>
</feature>
<keyword evidence="3" id="KW-1185">Reference proteome</keyword>